<evidence type="ECO:0000256" key="5">
    <source>
        <dbReference type="ARBA" id="ARBA00022989"/>
    </source>
</evidence>
<dbReference type="InterPro" id="IPR036259">
    <property type="entry name" value="MFS_trans_sf"/>
</dbReference>
<comment type="caution">
    <text evidence="9">The sequence shown here is derived from an EMBL/GenBank/DDBJ whole genome shotgun (WGS) entry which is preliminary data.</text>
</comment>
<keyword evidence="3" id="KW-1003">Cell membrane</keyword>
<evidence type="ECO:0000256" key="4">
    <source>
        <dbReference type="ARBA" id="ARBA00022692"/>
    </source>
</evidence>
<feature type="transmembrane region" description="Helical" evidence="7">
    <location>
        <begin position="44"/>
        <end position="65"/>
    </location>
</feature>
<dbReference type="SUPFAM" id="SSF103473">
    <property type="entry name" value="MFS general substrate transporter"/>
    <property type="match status" value="1"/>
</dbReference>
<accession>A0A4R6WNM1</accession>
<dbReference type="AlphaFoldDB" id="A0A4R6WNM1"/>
<evidence type="ECO:0000259" key="8">
    <source>
        <dbReference type="PROSITE" id="PS50850"/>
    </source>
</evidence>
<feature type="transmembrane region" description="Helical" evidence="7">
    <location>
        <begin position="378"/>
        <end position="396"/>
    </location>
</feature>
<dbReference type="CDD" id="cd06173">
    <property type="entry name" value="MFS_MefA_like"/>
    <property type="match status" value="1"/>
</dbReference>
<evidence type="ECO:0000313" key="10">
    <source>
        <dbReference type="Proteomes" id="UP000295292"/>
    </source>
</evidence>
<keyword evidence="10" id="KW-1185">Reference proteome</keyword>
<evidence type="ECO:0000256" key="2">
    <source>
        <dbReference type="ARBA" id="ARBA00022448"/>
    </source>
</evidence>
<evidence type="ECO:0000313" key="9">
    <source>
        <dbReference type="EMBL" id="TDQ82632.1"/>
    </source>
</evidence>
<dbReference type="GO" id="GO:0005886">
    <property type="term" value="C:plasma membrane"/>
    <property type="evidence" value="ECO:0007669"/>
    <property type="project" value="UniProtKB-SubCell"/>
</dbReference>
<dbReference type="EMBL" id="SNYV01000002">
    <property type="protein sequence ID" value="TDQ82632.1"/>
    <property type="molecule type" value="Genomic_DNA"/>
</dbReference>
<feature type="transmembrane region" description="Helical" evidence="7">
    <location>
        <begin position="77"/>
        <end position="97"/>
    </location>
</feature>
<keyword evidence="5 7" id="KW-1133">Transmembrane helix</keyword>
<protein>
    <submittedName>
        <fullName evidence="9">Putative MFS family arabinose efflux permease</fullName>
    </submittedName>
</protein>
<dbReference type="PANTHER" id="PTHR23513">
    <property type="entry name" value="INTEGRAL MEMBRANE EFFLUX PROTEIN-RELATED"/>
    <property type="match status" value="1"/>
</dbReference>
<dbReference type="InterPro" id="IPR010290">
    <property type="entry name" value="TM_effector"/>
</dbReference>
<organism evidence="9 10">
    <name type="scientific">Sphingobacterium yanglingense</name>
    <dbReference type="NCBI Taxonomy" id="1437280"/>
    <lineage>
        <taxon>Bacteria</taxon>
        <taxon>Pseudomonadati</taxon>
        <taxon>Bacteroidota</taxon>
        <taxon>Sphingobacteriia</taxon>
        <taxon>Sphingobacteriales</taxon>
        <taxon>Sphingobacteriaceae</taxon>
        <taxon>Sphingobacterium</taxon>
    </lineage>
</organism>
<feature type="transmembrane region" description="Helical" evidence="7">
    <location>
        <begin position="222"/>
        <end position="246"/>
    </location>
</feature>
<feature type="domain" description="Major facilitator superfamily (MFS) profile" evidence="8">
    <location>
        <begin position="219"/>
        <end position="417"/>
    </location>
</feature>
<comment type="subcellular location">
    <subcellularLocation>
        <location evidence="1">Cell membrane</location>
        <topology evidence="1">Multi-pass membrane protein</topology>
    </subcellularLocation>
</comment>
<name>A0A4R6WNM1_9SPHI</name>
<evidence type="ECO:0000256" key="7">
    <source>
        <dbReference type="SAM" id="Phobius"/>
    </source>
</evidence>
<keyword evidence="2" id="KW-0813">Transport</keyword>
<gene>
    <name evidence="9" type="ORF">CLV99_0207</name>
</gene>
<sequence length="417" mass="46518">MDIFRSLHYPNFRLHTIGQSISLLGTWMQRIAISWLVYKLTDSVFWLGFVSFVSLSPSLLFSPFIGSFVDGRSKYKLVVITQVLLMIQAAILTLAVYSGWVSVYWLCVLGFAQGVINAFDVVSRQALLVSLVDNKKDLPNAIALNSSVFNAARMVGPAIGGFLLSTYGELVCFFINFLSFIPVLFTLSQMKVNELQVTKTKQLSNWQGMKDGFDYLRRSPHIASLIVIMACSSLFVIPYTSLLPAVAKDLFNGDERTFSWFESAAGLGAMIGAINMARLKSGENLRYRVMFSALIMGISLLLLAYAHYLLSALLFTVAVSFAMMMQNSSINTYIQTHAMPAYRARIMSYYVMAFQGIFPIGSLIIGAVAEGIGIKHTLYVMGAIGVLIALGFYTYLRQHIHRRLFKLPLPLSRVRRS</sequence>
<dbReference type="OrthoDB" id="9775268at2"/>
<feature type="transmembrane region" description="Helical" evidence="7">
    <location>
        <begin position="312"/>
        <end position="334"/>
    </location>
</feature>
<evidence type="ECO:0000256" key="6">
    <source>
        <dbReference type="ARBA" id="ARBA00023136"/>
    </source>
</evidence>
<feature type="transmembrane region" description="Helical" evidence="7">
    <location>
        <begin position="346"/>
        <end position="372"/>
    </location>
</feature>
<reference evidence="9 10" key="1">
    <citation type="submission" date="2019-03" db="EMBL/GenBank/DDBJ databases">
        <title>Genomic Encyclopedia of Archaeal and Bacterial Type Strains, Phase II (KMG-II): from individual species to whole genera.</title>
        <authorList>
            <person name="Goeker M."/>
        </authorList>
    </citation>
    <scope>NUCLEOTIDE SEQUENCE [LARGE SCALE GENOMIC DNA]</scope>
    <source>
        <strain evidence="9 10">DSM 28353</strain>
    </source>
</reference>
<evidence type="ECO:0000256" key="1">
    <source>
        <dbReference type="ARBA" id="ARBA00004651"/>
    </source>
</evidence>
<dbReference type="PROSITE" id="PS50850">
    <property type="entry name" value="MFS"/>
    <property type="match status" value="1"/>
</dbReference>
<dbReference type="InterPro" id="IPR020846">
    <property type="entry name" value="MFS_dom"/>
</dbReference>
<dbReference type="RefSeq" id="WP_133582630.1">
    <property type="nucleotide sequence ID" value="NZ_SNYV01000002.1"/>
</dbReference>
<dbReference type="Proteomes" id="UP000295292">
    <property type="component" value="Unassembled WGS sequence"/>
</dbReference>
<keyword evidence="4 7" id="KW-0812">Transmembrane</keyword>
<feature type="transmembrane region" description="Helical" evidence="7">
    <location>
        <begin position="170"/>
        <end position="187"/>
    </location>
</feature>
<dbReference type="GO" id="GO:0022857">
    <property type="term" value="F:transmembrane transporter activity"/>
    <property type="evidence" value="ECO:0007669"/>
    <property type="project" value="InterPro"/>
</dbReference>
<feature type="transmembrane region" description="Helical" evidence="7">
    <location>
        <begin position="289"/>
        <end position="306"/>
    </location>
</feature>
<dbReference type="Gene3D" id="1.20.1250.20">
    <property type="entry name" value="MFS general substrate transporter like domains"/>
    <property type="match status" value="1"/>
</dbReference>
<dbReference type="PANTHER" id="PTHR23513:SF11">
    <property type="entry name" value="STAPHYLOFERRIN A TRANSPORTER"/>
    <property type="match status" value="1"/>
</dbReference>
<feature type="transmembrane region" description="Helical" evidence="7">
    <location>
        <begin position="258"/>
        <end position="277"/>
    </location>
</feature>
<proteinExistence type="predicted"/>
<evidence type="ECO:0000256" key="3">
    <source>
        <dbReference type="ARBA" id="ARBA00022475"/>
    </source>
</evidence>
<keyword evidence="6 7" id="KW-0472">Membrane</keyword>
<dbReference type="Pfam" id="PF05977">
    <property type="entry name" value="MFS_3"/>
    <property type="match status" value="1"/>
</dbReference>